<dbReference type="InParanoid" id="K1WHX5"/>
<name>K1WHX5_MARBU</name>
<keyword evidence="3" id="KW-1185">Reference proteome</keyword>
<dbReference type="Pfam" id="PF08881">
    <property type="entry name" value="CVNH"/>
    <property type="match status" value="1"/>
</dbReference>
<protein>
    <submittedName>
        <fullName evidence="2">CVNH domain-containing protein</fullName>
    </submittedName>
</protein>
<dbReference type="RefSeq" id="XP_007292636.1">
    <property type="nucleotide sequence ID" value="XM_007292574.1"/>
</dbReference>
<dbReference type="HOGENOM" id="CLU_144945_0_0_1"/>
<dbReference type="STRING" id="1072389.K1WHX5"/>
<dbReference type="eggNOG" id="ENOG502SPV1">
    <property type="taxonomic scope" value="Eukaryota"/>
</dbReference>
<dbReference type="KEGG" id="mbe:MBM_04747"/>
<dbReference type="OrthoDB" id="2441380at2759"/>
<dbReference type="GeneID" id="18760682"/>
<dbReference type="SMART" id="SM01111">
    <property type="entry name" value="CVNH"/>
    <property type="match status" value="1"/>
</dbReference>
<sequence length="110" mass="11782">MSFHASAQDVRVEDNHILKATLTNAAGEPVEAELDLDNCIGNQDGRFEWGGQGFSDSGQNFSFGIEGGEGGEDGLPILRGELSNVEGEPVACDINLSERIENRDGELVFV</sequence>
<proteinExistence type="predicted"/>
<dbReference type="InterPro" id="IPR011058">
    <property type="entry name" value="Cyanovirin-N"/>
</dbReference>
<dbReference type="AlphaFoldDB" id="K1WHX5"/>
<feature type="domain" description="Cyanovirin-N" evidence="1">
    <location>
        <begin position="2"/>
        <end position="109"/>
    </location>
</feature>
<organism evidence="2 3">
    <name type="scientific">Marssonina brunnea f. sp. multigermtubi (strain MB_m1)</name>
    <name type="common">Marssonina leaf spot fungus</name>
    <dbReference type="NCBI Taxonomy" id="1072389"/>
    <lineage>
        <taxon>Eukaryota</taxon>
        <taxon>Fungi</taxon>
        <taxon>Dikarya</taxon>
        <taxon>Ascomycota</taxon>
        <taxon>Pezizomycotina</taxon>
        <taxon>Leotiomycetes</taxon>
        <taxon>Helotiales</taxon>
        <taxon>Drepanopezizaceae</taxon>
        <taxon>Drepanopeziza</taxon>
    </lineage>
</organism>
<dbReference type="PANTHER" id="PTHR42076">
    <property type="entry name" value="CYANOVIRIN-N HOMOLOG"/>
    <property type="match status" value="1"/>
</dbReference>
<dbReference type="SUPFAM" id="SSF51322">
    <property type="entry name" value="Cyanovirin-N"/>
    <property type="match status" value="1"/>
</dbReference>
<accession>K1WHX5</accession>
<evidence type="ECO:0000313" key="3">
    <source>
        <dbReference type="Proteomes" id="UP000006753"/>
    </source>
</evidence>
<dbReference type="EMBL" id="JH921437">
    <property type="protein sequence ID" value="EKD17170.1"/>
    <property type="molecule type" value="Genomic_DNA"/>
</dbReference>
<dbReference type="OMA" id="EWNDSEI"/>
<evidence type="ECO:0000313" key="2">
    <source>
        <dbReference type="EMBL" id="EKD17170.1"/>
    </source>
</evidence>
<dbReference type="PANTHER" id="PTHR42076:SF1">
    <property type="entry name" value="CYANOVIRIN-N DOMAIN-CONTAINING PROTEIN"/>
    <property type="match status" value="1"/>
</dbReference>
<dbReference type="InterPro" id="IPR036673">
    <property type="entry name" value="Cyanovirin-N_sf"/>
</dbReference>
<dbReference type="Proteomes" id="UP000006753">
    <property type="component" value="Unassembled WGS sequence"/>
</dbReference>
<reference evidence="2 3" key="1">
    <citation type="journal article" date="2012" name="BMC Genomics">
        <title>Sequencing the genome of Marssonina brunnea reveals fungus-poplar co-evolution.</title>
        <authorList>
            <person name="Zhu S."/>
            <person name="Cao Y.-Z."/>
            <person name="Jiang C."/>
            <person name="Tan B.-Y."/>
            <person name="Wang Z."/>
            <person name="Feng S."/>
            <person name="Zhang L."/>
            <person name="Su X.-H."/>
            <person name="Brejova B."/>
            <person name="Vinar T."/>
            <person name="Xu M."/>
            <person name="Wang M.-X."/>
            <person name="Zhang S.-G."/>
            <person name="Huang M.-R."/>
            <person name="Wu R."/>
            <person name="Zhou Y."/>
        </authorList>
    </citation>
    <scope>NUCLEOTIDE SEQUENCE [LARGE SCALE GENOMIC DNA]</scope>
    <source>
        <strain evidence="2 3">MB_m1</strain>
    </source>
</reference>
<dbReference type="Gene3D" id="2.30.60.10">
    <property type="entry name" value="Cyanovirin-N"/>
    <property type="match status" value="1"/>
</dbReference>
<gene>
    <name evidence="2" type="ORF">MBM_04747</name>
</gene>
<evidence type="ECO:0000259" key="1">
    <source>
        <dbReference type="SMART" id="SM01111"/>
    </source>
</evidence>